<reference evidence="5" key="2">
    <citation type="journal article" date="2021" name="PeerJ">
        <title>Extensive microbial diversity within the chicken gut microbiome revealed by metagenomics and culture.</title>
        <authorList>
            <person name="Gilroy R."/>
            <person name="Ravi A."/>
            <person name="Getino M."/>
            <person name="Pursley I."/>
            <person name="Horton D.L."/>
            <person name="Alikhan N.F."/>
            <person name="Baker D."/>
            <person name="Gharbi K."/>
            <person name="Hall N."/>
            <person name="Watson M."/>
            <person name="Adriaenssens E.M."/>
            <person name="Foster-Nyarko E."/>
            <person name="Jarju S."/>
            <person name="Secka A."/>
            <person name="Antonio M."/>
            <person name="Oren A."/>
            <person name="Chaudhuri R.R."/>
            <person name="La Ragione R."/>
            <person name="Hildebrand F."/>
            <person name="Pallen M.J."/>
        </authorList>
    </citation>
    <scope>NUCLEOTIDE SEQUENCE</scope>
    <source>
        <strain evidence="5">10532</strain>
    </source>
</reference>
<comment type="caution">
    <text evidence="5">The sequence shown here is derived from an EMBL/GenBank/DDBJ whole genome shotgun (WGS) entry which is preliminary data.</text>
</comment>
<feature type="repeat" description="ANK" evidence="3">
    <location>
        <begin position="377"/>
        <end position="409"/>
    </location>
</feature>
<feature type="repeat" description="ANK" evidence="3">
    <location>
        <begin position="156"/>
        <end position="188"/>
    </location>
</feature>
<feature type="repeat" description="ANK" evidence="3">
    <location>
        <begin position="671"/>
        <end position="703"/>
    </location>
</feature>
<evidence type="ECO:0000256" key="1">
    <source>
        <dbReference type="ARBA" id="ARBA00022737"/>
    </source>
</evidence>
<dbReference type="PRINTS" id="PR01415">
    <property type="entry name" value="ANKYRIN"/>
</dbReference>
<dbReference type="PANTHER" id="PTHR24123">
    <property type="entry name" value="ANKYRIN REPEAT-CONTAINING"/>
    <property type="match status" value="1"/>
</dbReference>
<keyword evidence="1" id="KW-0677">Repeat</keyword>
<evidence type="ECO:0000313" key="6">
    <source>
        <dbReference type="Proteomes" id="UP000823638"/>
    </source>
</evidence>
<name>A0A9D9HNM3_9SPIR</name>
<feature type="repeat" description="ANK" evidence="3">
    <location>
        <begin position="704"/>
        <end position="736"/>
    </location>
</feature>
<feature type="repeat" description="ANK" evidence="3">
    <location>
        <begin position="243"/>
        <end position="275"/>
    </location>
</feature>
<dbReference type="PROSITE" id="PS51257">
    <property type="entry name" value="PROKAR_LIPOPROTEIN"/>
    <property type="match status" value="1"/>
</dbReference>
<dbReference type="InterPro" id="IPR002110">
    <property type="entry name" value="Ankyrin_rpt"/>
</dbReference>
<reference evidence="5" key="1">
    <citation type="submission" date="2020-10" db="EMBL/GenBank/DDBJ databases">
        <authorList>
            <person name="Gilroy R."/>
        </authorList>
    </citation>
    <scope>NUCLEOTIDE SEQUENCE</scope>
    <source>
        <strain evidence="5">10532</strain>
    </source>
</reference>
<sequence length="918" mass="99214">MFRKFGFVFYIFVFSFIIFSCASVPDNRTTLITLVEENKVEEVKNLFSVKEDANQKNETGETPLHIAAKQNNTEMTRLLLSFDTLIDERDNNGNTPLMSALKAGSLNTANILCQAGAGVFVPDNEGRMPWQIAFSDTGDAIKSLITEKTSSQVDDLGMCLLHYACINNNLQAVELLLENGAVVDFTDGKGYTPLAYAYGNAKSDTAPLIACLLIKHGASPLRGEFEYFENSVLKSNYSLRMDDGQTPLHYAAAKGHDGFVQFFIDKGSSPDVKDIASSTPLHQAVRNGNLVSAKKLLLAGADVNACDFNGNTPLHLVMPSKKRQEGVELLLSFKANPNSKDAYGDTPLHIATSIGMELSIVDSLVKSGADVNERNKAGTTPLSIAIQRERIEHLVFYVNHGGDIHAEDITGVTPLIYGLKSSKTVLSKLLEGGKIYSRDSKGNTPLHIAVENNADIEFIEMILSLGGEPNAQNRTGETPLHIAVRQNYRKAGELLLAKGADVFIANVSGESPLNIALVLGNGRQDWLLSSKVIASSDGAGNTPLHYAAEWKLDDSVEYIIEKGGNPNSRNSSGETPLFNAVRQDSSSTVLILLENGANAEFRDVLGNTPLHSSIRWSAETCGRVLLQKGVDPNAANLGGKTPLHEAARSGKISMVNMLIGFGSDVNASDETGKTPLISSVTVNNLEVSEILIQNGASTVLADMTGRCALHYAVENNNKDLITLLRLNGSNPLARDSFGNTPFSLGIRKGIDTALCVLGDERNIADSDGNTPVHIVVSGKNNEELLKELINKDFPVNRRNRDGINPILMAVKNGYIDYVKILATAGADPYLTDQRGDSALSLAIKENWDCALEIIKAVGNQKDSTGYGVLSYGAMYGDVEVVKKILSMGYSKNEKNVAGETPYDVAIRWGKNDVAEILK</sequence>
<gene>
    <name evidence="5" type="ORF">IAA81_03250</name>
</gene>
<feature type="repeat" description="ANK" evidence="3">
    <location>
        <begin position="801"/>
        <end position="833"/>
    </location>
</feature>
<keyword evidence="4" id="KW-1133">Transmembrane helix</keyword>
<organism evidence="5 6">
    <name type="scientific">Candidatus Gallitreponema excrementavium</name>
    <dbReference type="NCBI Taxonomy" id="2840840"/>
    <lineage>
        <taxon>Bacteria</taxon>
        <taxon>Pseudomonadati</taxon>
        <taxon>Spirochaetota</taxon>
        <taxon>Spirochaetia</taxon>
        <taxon>Spirochaetales</taxon>
        <taxon>Candidatus Gallitreponema</taxon>
    </lineage>
</organism>
<dbReference type="Proteomes" id="UP000823638">
    <property type="component" value="Unassembled WGS sequence"/>
</dbReference>
<evidence type="ECO:0000313" key="5">
    <source>
        <dbReference type="EMBL" id="MBO8457227.1"/>
    </source>
</evidence>
<feature type="repeat" description="ANK" evidence="3">
    <location>
        <begin position="475"/>
        <end position="507"/>
    </location>
</feature>
<dbReference type="Gene3D" id="1.25.40.20">
    <property type="entry name" value="Ankyrin repeat-containing domain"/>
    <property type="match status" value="6"/>
</dbReference>
<accession>A0A9D9HNM3</accession>
<feature type="repeat" description="ANK" evidence="3">
    <location>
        <begin position="92"/>
        <end position="124"/>
    </location>
</feature>
<feature type="repeat" description="ANK" evidence="3">
    <location>
        <begin position="59"/>
        <end position="91"/>
    </location>
</feature>
<feature type="repeat" description="ANK" evidence="3">
    <location>
        <begin position="638"/>
        <end position="670"/>
    </location>
</feature>
<feature type="repeat" description="ANK" evidence="3">
    <location>
        <begin position="343"/>
        <end position="376"/>
    </location>
</feature>
<dbReference type="Pfam" id="PF00023">
    <property type="entry name" value="Ank"/>
    <property type="match status" value="1"/>
</dbReference>
<dbReference type="Pfam" id="PF12796">
    <property type="entry name" value="Ank_2"/>
    <property type="match status" value="7"/>
</dbReference>
<dbReference type="EMBL" id="JADIMM010000040">
    <property type="protein sequence ID" value="MBO8457227.1"/>
    <property type="molecule type" value="Genomic_DNA"/>
</dbReference>
<evidence type="ECO:0000256" key="3">
    <source>
        <dbReference type="PROSITE-ProRule" id="PRU00023"/>
    </source>
</evidence>
<feature type="repeat" description="ANK" evidence="3">
    <location>
        <begin position="276"/>
        <end position="308"/>
    </location>
</feature>
<proteinExistence type="predicted"/>
<keyword evidence="4" id="KW-0472">Membrane</keyword>
<dbReference type="PROSITE" id="PS50088">
    <property type="entry name" value="ANK_REPEAT"/>
    <property type="match status" value="18"/>
</dbReference>
<dbReference type="AlphaFoldDB" id="A0A9D9HNM3"/>
<feature type="repeat" description="ANK" evidence="3">
    <location>
        <begin position="309"/>
        <end position="342"/>
    </location>
</feature>
<feature type="repeat" description="ANK" evidence="3">
    <location>
        <begin position="605"/>
        <end position="637"/>
    </location>
</feature>
<feature type="repeat" description="ANK" evidence="3">
    <location>
        <begin position="441"/>
        <end position="474"/>
    </location>
</feature>
<dbReference type="PANTHER" id="PTHR24123:SF33">
    <property type="entry name" value="PROTEIN HOS4"/>
    <property type="match status" value="1"/>
</dbReference>
<keyword evidence="2 3" id="KW-0040">ANK repeat</keyword>
<feature type="repeat" description="ANK" evidence="3">
    <location>
        <begin position="539"/>
        <end position="571"/>
    </location>
</feature>
<protein>
    <submittedName>
        <fullName evidence="5">Ankyrin repeat domain-containing protein</fullName>
    </submittedName>
</protein>
<feature type="transmembrane region" description="Helical" evidence="4">
    <location>
        <begin position="7"/>
        <end position="25"/>
    </location>
</feature>
<dbReference type="InterPro" id="IPR036770">
    <property type="entry name" value="Ankyrin_rpt-contain_sf"/>
</dbReference>
<dbReference type="InterPro" id="IPR051165">
    <property type="entry name" value="Multifunctional_ANK_Repeat"/>
</dbReference>
<evidence type="ECO:0000256" key="4">
    <source>
        <dbReference type="SAM" id="Phobius"/>
    </source>
</evidence>
<evidence type="ECO:0000256" key="2">
    <source>
        <dbReference type="ARBA" id="ARBA00023043"/>
    </source>
</evidence>
<feature type="repeat" description="ANK" evidence="3">
    <location>
        <begin position="767"/>
        <end position="800"/>
    </location>
</feature>
<feature type="repeat" description="ANK" evidence="3">
    <location>
        <begin position="572"/>
        <end position="604"/>
    </location>
</feature>
<dbReference type="SUPFAM" id="SSF48403">
    <property type="entry name" value="Ankyrin repeat"/>
    <property type="match status" value="3"/>
</dbReference>
<dbReference type="PROSITE" id="PS50297">
    <property type="entry name" value="ANK_REP_REGION"/>
    <property type="match status" value="15"/>
</dbReference>
<keyword evidence="4" id="KW-0812">Transmembrane</keyword>
<dbReference type="SMART" id="SM00248">
    <property type="entry name" value="ANK"/>
    <property type="match status" value="22"/>
</dbReference>